<name>T2G8V1_MEGG1</name>
<dbReference type="PANTHER" id="PTHR45138:SF9">
    <property type="entry name" value="DIGUANYLATE CYCLASE DGCM-RELATED"/>
    <property type="match status" value="1"/>
</dbReference>
<dbReference type="InterPro" id="IPR000014">
    <property type="entry name" value="PAS"/>
</dbReference>
<evidence type="ECO:0000313" key="5">
    <source>
        <dbReference type="Proteomes" id="UP000016587"/>
    </source>
</evidence>
<dbReference type="RefSeq" id="WP_021759409.1">
    <property type="nucleotide sequence ID" value="NC_022444.1"/>
</dbReference>
<dbReference type="InterPro" id="IPR013656">
    <property type="entry name" value="PAS_4"/>
</dbReference>
<dbReference type="OrthoDB" id="9790367at2"/>
<dbReference type="InterPro" id="IPR050469">
    <property type="entry name" value="Diguanylate_Cyclase"/>
</dbReference>
<feature type="domain" description="GGDEF" evidence="3">
    <location>
        <begin position="198"/>
        <end position="336"/>
    </location>
</feature>
<dbReference type="EC" id="2.7.7.65" evidence="1"/>
<organism evidence="4 5">
    <name type="scientific">Megalodesulfovibrio gigas (strain ATCC 19364 / DSM 1382 / NCIMB 9332 / VKM B-1759)</name>
    <name type="common">Desulfovibrio gigas</name>
    <dbReference type="NCBI Taxonomy" id="1121448"/>
    <lineage>
        <taxon>Bacteria</taxon>
        <taxon>Pseudomonadati</taxon>
        <taxon>Thermodesulfobacteriota</taxon>
        <taxon>Desulfovibrionia</taxon>
        <taxon>Desulfovibrionales</taxon>
        <taxon>Desulfovibrionaceae</taxon>
        <taxon>Megalodesulfovibrio</taxon>
    </lineage>
</organism>
<dbReference type="SMART" id="SM00267">
    <property type="entry name" value="GGDEF"/>
    <property type="match status" value="1"/>
</dbReference>
<dbReference type="GO" id="GO:0005886">
    <property type="term" value="C:plasma membrane"/>
    <property type="evidence" value="ECO:0007669"/>
    <property type="project" value="TreeGrafter"/>
</dbReference>
<dbReference type="Pfam" id="PF00990">
    <property type="entry name" value="GGDEF"/>
    <property type="match status" value="1"/>
</dbReference>
<dbReference type="InterPro" id="IPR000160">
    <property type="entry name" value="GGDEF_dom"/>
</dbReference>
<dbReference type="eggNOG" id="COG3706">
    <property type="taxonomic scope" value="Bacteria"/>
</dbReference>
<dbReference type="KEGG" id="dgg:DGI_0823"/>
<dbReference type="CDD" id="cd00130">
    <property type="entry name" value="PAS"/>
    <property type="match status" value="1"/>
</dbReference>
<dbReference type="AlphaFoldDB" id="T2G8V1"/>
<keyword evidence="5" id="KW-1185">Reference proteome</keyword>
<dbReference type="STRING" id="1121448.DGI_0823"/>
<gene>
    <name evidence="4" type="ORF">DGI_0823</name>
</gene>
<dbReference type="PROSITE" id="PS50887">
    <property type="entry name" value="GGDEF"/>
    <property type="match status" value="1"/>
</dbReference>
<dbReference type="GO" id="GO:0052621">
    <property type="term" value="F:diguanylate cyclase activity"/>
    <property type="evidence" value="ECO:0007669"/>
    <property type="project" value="UniProtKB-EC"/>
</dbReference>
<evidence type="ECO:0000313" key="4">
    <source>
        <dbReference type="EMBL" id="AGW12718.1"/>
    </source>
</evidence>
<reference evidence="5" key="2">
    <citation type="submission" date="2013-07" db="EMBL/GenBank/DDBJ databases">
        <authorList>
            <person name="Morais-Silva F.O."/>
            <person name="Rezende A.M."/>
            <person name="Pimentel C."/>
            <person name="Resende D.M."/>
            <person name="Santos C.I."/>
            <person name="Clemente C."/>
            <person name="de Oliveira L.M."/>
            <person name="da Silva S.M."/>
            <person name="Costa D.A."/>
            <person name="Varela-Raposo A."/>
            <person name="Horacio E.C.A."/>
            <person name="Matos M."/>
            <person name="Flores O."/>
            <person name="Ruiz J.C."/>
            <person name="Rodrigues-Pousada C."/>
        </authorList>
    </citation>
    <scope>NUCLEOTIDE SEQUENCE [LARGE SCALE GENOMIC DNA]</scope>
    <source>
        <strain evidence="5">ATCC 19364 / DSM 1382 / NCIMB 9332 / VKM B-1759</strain>
    </source>
</reference>
<dbReference type="CDD" id="cd01949">
    <property type="entry name" value="GGDEF"/>
    <property type="match status" value="1"/>
</dbReference>
<evidence type="ECO:0000256" key="2">
    <source>
        <dbReference type="ARBA" id="ARBA00034247"/>
    </source>
</evidence>
<dbReference type="InterPro" id="IPR043128">
    <property type="entry name" value="Rev_trsase/Diguanyl_cyclase"/>
</dbReference>
<dbReference type="NCBIfam" id="TIGR00229">
    <property type="entry name" value="sensory_box"/>
    <property type="match status" value="1"/>
</dbReference>
<protein>
    <recommendedName>
        <fullName evidence="1">diguanylate cyclase</fullName>
        <ecNumber evidence="1">2.7.7.65</ecNumber>
    </recommendedName>
</protein>
<dbReference type="Gene3D" id="3.30.450.20">
    <property type="entry name" value="PAS domain"/>
    <property type="match status" value="1"/>
</dbReference>
<reference evidence="4 5" key="1">
    <citation type="journal article" date="2013" name="J. Bacteriol.">
        <title>Roles of HynAB and Ech, the only two hydrogenases found in the model sulfate reducer Desulfovibrio gigas.</title>
        <authorList>
            <person name="Morais-Silva F.O."/>
            <person name="Santos C.I."/>
            <person name="Rodrigues R."/>
            <person name="Pereira I.A."/>
            <person name="Rodrigues-Pousada C."/>
        </authorList>
    </citation>
    <scope>NUCLEOTIDE SEQUENCE [LARGE SCALE GENOMIC DNA]</scope>
    <source>
        <strain evidence="5">ATCC 19364 / DSM 1382 / NCIMB 9332 / VKM B-1759</strain>
    </source>
</reference>
<dbReference type="SUPFAM" id="SSF55073">
    <property type="entry name" value="Nucleotide cyclase"/>
    <property type="match status" value="1"/>
</dbReference>
<dbReference type="Proteomes" id="UP000016587">
    <property type="component" value="Chromosome"/>
</dbReference>
<dbReference type="EMBL" id="CP006585">
    <property type="protein sequence ID" value="AGW12718.1"/>
    <property type="molecule type" value="Genomic_DNA"/>
</dbReference>
<dbReference type="Pfam" id="PF08448">
    <property type="entry name" value="PAS_4"/>
    <property type="match status" value="1"/>
</dbReference>
<dbReference type="HOGENOM" id="CLU_000445_11_4_7"/>
<sequence>MNTPICVQVCFPILDLMPLGVVVFDSNYTILLWNKCMEQWTGISAEVMRGENLLARFPALDDRKYRSRLEPLFEGGPPAIFSYHLHRHLIPARLPDGSFRRQHCIASSLRLEPNTPPLAVLTLQDMTEVHHRIAEIAALREQALNELALRKQVEISLLESQERLRLLATTDDLTGVANRRKILTVLKAELDRTRRSLAPVSLIAVDADHFKRINDTHGHDVGDEALRHLADTLRRQVREVDLVGRLGGEEFAVVLPETALEEACLVAERVRKAVEDTPLVHDACPISMTISAGVAASGVGSDLSSQEGAQVLMKRADNALYLAKRSGRNRVECTPLEDEIP</sequence>
<proteinExistence type="predicted"/>
<dbReference type="GO" id="GO:1902201">
    <property type="term" value="P:negative regulation of bacterial-type flagellum-dependent cell motility"/>
    <property type="evidence" value="ECO:0007669"/>
    <property type="project" value="TreeGrafter"/>
</dbReference>
<dbReference type="InterPro" id="IPR029787">
    <property type="entry name" value="Nucleotide_cyclase"/>
</dbReference>
<dbReference type="PATRIC" id="fig|1121448.10.peg.825"/>
<dbReference type="SMART" id="SM00091">
    <property type="entry name" value="PAS"/>
    <property type="match status" value="1"/>
</dbReference>
<dbReference type="InterPro" id="IPR035965">
    <property type="entry name" value="PAS-like_dom_sf"/>
</dbReference>
<dbReference type="PANTHER" id="PTHR45138">
    <property type="entry name" value="REGULATORY COMPONENTS OF SENSORY TRANSDUCTION SYSTEM"/>
    <property type="match status" value="1"/>
</dbReference>
<evidence type="ECO:0000259" key="3">
    <source>
        <dbReference type="PROSITE" id="PS50887"/>
    </source>
</evidence>
<comment type="catalytic activity">
    <reaction evidence="2">
        <text>2 GTP = 3',3'-c-di-GMP + 2 diphosphate</text>
        <dbReference type="Rhea" id="RHEA:24898"/>
        <dbReference type="ChEBI" id="CHEBI:33019"/>
        <dbReference type="ChEBI" id="CHEBI:37565"/>
        <dbReference type="ChEBI" id="CHEBI:58805"/>
        <dbReference type="EC" id="2.7.7.65"/>
    </reaction>
</comment>
<evidence type="ECO:0000256" key="1">
    <source>
        <dbReference type="ARBA" id="ARBA00012528"/>
    </source>
</evidence>
<dbReference type="GO" id="GO:0043709">
    <property type="term" value="P:cell adhesion involved in single-species biofilm formation"/>
    <property type="evidence" value="ECO:0007669"/>
    <property type="project" value="TreeGrafter"/>
</dbReference>
<accession>T2G8V1</accession>
<dbReference type="FunFam" id="3.30.70.270:FF:000001">
    <property type="entry name" value="Diguanylate cyclase domain protein"/>
    <property type="match status" value="1"/>
</dbReference>
<dbReference type="NCBIfam" id="TIGR00254">
    <property type="entry name" value="GGDEF"/>
    <property type="match status" value="1"/>
</dbReference>
<dbReference type="SUPFAM" id="SSF55785">
    <property type="entry name" value="PYP-like sensor domain (PAS domain)"/>
    <property type="match status" value="1"/>
</dbReference>
<dbReference type="Gene3D" id="3.30.70.270">
    <property type="match status" value="1"/>
</dbReference>